<keyword evidence="3" id="KW-1185">Reference proteome</keyword>
<reference evidence="2" key="2">
    <citation type="submission" date="2020-05" db="UniProtKB">
        <authorList>
            <consortium name="EnsemblMetazoa"/>
        </authorList>
    </citation>
    <scope>IDENTIFICATION</scope>
    <source>
        <strain evidence="2">wikel</strain>
    </source>
</reference>
<reference evidence="1 3" key="1">
    <citation type="submission" date="2008-03" db="EMBL/GenBank/DDBJ databases">
        <title>Annotation of Ixodes scapularis.</title>
        <authorList>
            <consortium name="Ixodes scapularis Genome Project Consortium"/>
            <person name="Caler E."/>
            <person name="Hannick L.I."/>
            <person name="Bidwell S."/>
            <person name="Joardar V."/>
            <person name="Thiagarajan M."/>
            <person name="Amedeo P."/>
            <person name="Galinsky K.J."/>
            <person name="Schobel S."/>
            <person name="Inman J."/>
            <person name="Hostetler J."/>
            <person name="Miller J."/>
            <person name="Hammond M."/>
            <person name="Megy K."/>
            <person name="Lawson D."/>
            <person name="Kodira C."/>
            <person name="Sutton G."/>
            <person name="Meyer J."/>
            <person name="Hill C.A."/>
            <person name="Birren B."/>
            <person name="Nene V."/>
            <person name="Collins F."/>
            <person name="Alarcon-Chaidez F."/>
            <person name="Wikel S."/>
            <person name="Strausberg R."/>
        </authorList>
    </citation>
    <scope>NUCLEOTIDE SEQUENCE [LARGE SCALE GENOMIC DNA]</scope>
    <source>
        <strain evidence="3">Wikel</strain>
        <strain evidence="1">Wikel colony</strain>
    </source>
</reference>
<dbReference type="PaxDb" id="6945-B7PAI8"/>
<gene>
    <name evidence="1" type="ORF">IscW_ISCW002851</name>
</gene>
<dbReference type="HOGENOM" id="CLU_2981347_0_0_1"/>
<sequence>MLHEIYERTRDVLPGEEEKVLQMISNAREHIRWSSHFYRDVESWLEKRYFLDHQKMNS</sequence>
<dbReference type="VEuPathDB" id="VectorBase:ISCI002851"/>
<dbReference type="AlphaFoldDB" id="B7PAI8"/>
<dbReference type="VEuPathDB" id="VectorBase:ISCP_028668"/>
<name>B7PAI8_IXOSC</name>
<evidence type="ECO:0000313" key="2">
    <source>
        <dbReference type="EnsemblMetazoa" id="ISCW002851-PA"/>
    </source>
</evidence>
<dbReference type="VEuPathDB" id="VectorBase:ISCW002851"/>
<dbReference type="OrthoDB" id="6489647at2759"/>
<dbReference type="Proteomes" id="UP000001555">
    <property type="component" value="Unassembled WGS sequence"/>
</dbReference>
<dbReference type="EMBL" id="ABJB010799376">
    <property type="status" value="NOT_ANNOTATED_CDS"/>
    <property type="molecule type" value="Genomic_DNA"/>
</dbReference>
<dbReference type="EMBL" id="DS671510">
    <property type="protein sequence ID" value="EEC03610.1"/>
    <property type="molecule type" value="Genomic_DNA"/>
</dbReference>
<accession>B7PAI8</accession>
<dbReference type="InParanoid" id="B7PAI8"/>
<organism>
    <name type="scientific">Ixodes scapularis</name>
    <name type="common">Black-legged tick</name>
    <name type="synonym">Deer tick</name>
    <dbReference type="NCBI Taxonomy" id="6945"/>
    <lineage>
        <taxon>Eukaryota</taxon>
        <taxon>Metazoa</taxon>
        <taxon>Ecdysozoa</taxon>
        <taxon>Arthropoda</taxon>
        <taxon>Chelicerata</taxon>
        <taxon>Arachnida</taxon>
        <taxon>Acari</taxon>
        <taxon>Parasitiformes</taxon>
        <taxon>Ixodida</taxon>
        <taxon>Ixodoidea</taxon>
        <taxon>Ixodidae</taxon>
        <taxon>Ixodinae</taxon>
        <taxon>Ixodes</taxon>
    </lineage>
</organism>
<evidence type="ECO:0000313" key="3">
    <source>
        <dbReference type="Proteomes" id="UP000001555"/>
    </source>
</evidence>
<evidence type="ECO:0000313" key="1">
    <source>
        <dbReference type="EMBL" id="EEC03610.1"/>
    </source>
</evidence>
<proteinExistence type="predicted"/>
<protein>
    <submittedName>
        <fullName evidence="1 2">Uncharacterized protein</fullName>
    </submittedName>
</protein>
<dbReference type="EnsemblMetazoa" id="ISCW002851-RA">
    <property type="protein sequence ID" value="ISCW002851-PA"/>
    <property type="gene ID" value="ISCW002851"/>
</dbReference>